<dbReference type="PANTHER" id="PTHR46159">
    <property type="entry name" value="PROTEIN TESMIN/TSO1-LIKE CXC 2"/>
    <property type="match status" value="1"/>
</dbReference>
<dbReference type="GO" id="GO:0005634">
    <property type="term" value="C:nucleus"/>
    <property type="evidence" value="ECO:0007669"/>
    <property type="project" value="UniProtKB-SubCell"/>
</dbReference>
<dbReference type="SMART" id="SM01114">
    <property type="entry name" value="CXC"/>
    <property type="match status" value="2"/>
</dbReference>
<feature type="domain" description="CRC" evidence="5">
    <location>
        <begin position="599"/>
        <end position="724"/>
    </location>
</feature>
<dbReference type="AlphaFoldDB" id="A0A9D4ZAN9"/>
<keyword evidence="3" id="KW-0539">Nucleus</keyword>
<dbReference type="EMBL" id="JABFUD020000017">
    <property type="protein sequence ID" value="KAI5066820.1"/>
    <property type="molecule type" value="Genomic_DNA"/>
</dbReference>
<accession>A0A9D4ZAN9</accession>
<protein>
    <recommendedName>
        <fullName evidence="5">CRC domain-containing protein</fullName>
    </recommendedName>
</protein>
<reference evidence="6" key="1">
    <citation type="submission" date="2021-01" db="EMBL/GenBank/DDBJ databases">
        <title>Adiantum capillus-veneris genome.</title>
        <authorList>
            <person name="Fang Y."/>
            <person name="Liao Q."/>
        </authorList>
    </citation>
    <scope>NUCLEOTIDE SEQUENCE</scope>
    <source>
        <strain evidence="6">H3</strain>
        <tissue evidence="6">Leaf</tissue>
    </source>
</reference>
<evidence type="ECO:0000256" key="4">
    <source>
        <dbReference type="SAM" id="MobiDB-lite"/>
    </source>
</evidence>
<organism evidence="6 7">
    <name type="scientific">Adiantum capillus-veneris</name>
    <name type="common">Maidenhair fern</name>
    <dbReference type="NCBI Taxonomy" id="13818"/>
    <lineage>
        <taxon>Eukaryota</taxon>
        <taxon>Viridiplantae</taxon>
        <taxon>Streptophyta</taxon>
        <taxon>Embryophyta</taxon>
        <taxon>Tracheophyta</taxon>
        <taxon>Polypodiopsida</taxon>
        <taxon>Polypodiidae</taxon>
        <taxon>Polypodiales</taxon>
        <taxon>Pteridineae</taxon>
        <taxon>Pteridaceae</taxon>
        <taxon>Vittarioideae</taxon>
        <taxon>Adiantum</taxon>
    </lineage>
</organism>
<dbReference type="InterPro" id="IPR033467">
    <property type="entry name" value="Tesmin/TSO1-like_CXC"/>
</dbReference>
<feature type="compositionally biased region" description="Basic and acidic residues" evidence="4">
    <location>
        <begin position="133"/>
        <end position="152"/>
    </location>
</feature>
<dbReference type="OrthoDB" id="6283463at2759"/>
<feature type="region of interest" description="Disordered" evidence="4">
    <location>
        <begin position="110"/>
        <end position="155"/>
    </location>
</feature>
<evidence type="ECO:0000259" key="5">
    <source>
        <dbReference type="PROSITE" id="PS51634"/>
    </source>
</evidence>
<evidence type="ECO:0000313" key="7">
    <source>
        <dbReference type="Proteomes" id="UP000886520"/>
    </source>
</evidence>
<comment type="subcellular location">
    <subcellularLocation>
        <location evidence="1">Nucleus</location>
    </subcellularLocation>
</comment>
<keyword evidence="7" id="KW-1185">Reference proteome</keyword>
<dbReference type="PROSITE" id="PS51634">
    <property type="entry name" value="CRC"/>
    <property type="match status" value="1"/>
</dbReference>
<gene>
    <name evidence="6" type="ORF">GOP47_0017348</name>
</gene>
<dbReference type="Proteomes" id="UP000886520">
    <property type="component" value="Chromosome 17"/>
</dbReference>
<feature type="region of interest" description="Disordered" evidence="4">
    <location>
        <begin position="563"/>
        <end position="588"/>
    </location>
</feature>
<feature type="region of interest" description="Disordered" evidence="4">
    <location>
        <begin position="425"/>
        <end position="444"/>
    </location>
</feature>
<name>A0A9D4ZAN9_ADICA</name>
<dbReference type="InterPro" id="IPR005172">
    <property type="entry name" value="CRC"/>
</dbReference>
<evidence type="ECO:0000256" key="3">
    <source>
        <dbReference type="ARBA" id="ARBA00023242"/>
    </source>
</evidence>
<evidence type="ECO:0000256" key="2">
    <source>
        <dbReference type="ARBA" id="ARBA00007267"/>
    </source>
</evidence>
<comment type="caution">
    <text evidence="6">The sequence shown here is derived from an EMBL/GenBank/DDBJ whole genome shotgun (WGS) entry which is preliminary data.</text>
</comment>
<feature type="compositionally biased region" description="Basic and acidic residues" evidence="4">
    <location>
        <begin position="565"/>
        <end position="574"/>
    </location>
</feature>
<proteinExistence type="inferred from homology"/>
<feature type="compositionally biased region" description="Polar residues" evidence="4">
    <location>
        <begin position="110"/>
        <end position="128"/>
    </location>
</feature>
<evidence type="ECO:0000256" key="1">
    <source>
        <dbReference type="ARBA" id="ARBA00004123"/>
    </source>
</evidence>
<dbReference type="GO" id="GO:0003700">
    <property type="term" value="F:DNA-binding transcription factor activity"/>
    <property type="evidence" value="ECO:0007669"/>
    <property type="project" value="InterPro"/>
</dbReference>
<dbReference type="InterPro" id="IPR044522">
    <property type="entry name" value="TSO1-like"/>
</dbReference>
<evidence type="ECO:0000313" key="6">
    <source>
        <dbReference type="EMBL" id="KAI5066820.1"/>
    </source>
</evidence>
<comment type="similarity">
    <text evidence="2">Belongs to the lin-54 family.</text>
</comment>
<dbReference type="Pfam" id="PF03638">
    <property type="entry name" value="TCR"/>
    <property type="match status" value="2"/>
</dbReference>
<dbReference type="PANTHER" id="PTHR46159:SF6">
    <property type="entry name" value="OS12G0605300 PROTEIN"/>
    <property type="match status" value="1"/>
</dbReference>
<sequence length="1049" mass="114712">MDSPDHKPIVSSSDNQGSPFFHFLCSLSPIKLVRSGHGTQTFAELSFPPPPAVFVSPKAESQKESARSKRKILAGVAETSEGVTGASLKLLPDVEKESFTWRQVTNEQQPVLASRASQSLPTCDQVPSSKAAPEPEGHSEHEIKASQHELKRPSATANSVDVQCFKWGKTCWTSEASSVAAVREEPGQQNAGPSAMPATHAKGGNNCVAETHAADLNSSDFRQVETVNPSVQNQPDMDQNLHAACLASYISKNVPACGPVQLEGLSRILASLHGVLNRDSQNGSYLHQAKAKPPLVCHDQDFQTQNIDQGCKTTIPGVRRRCLDFETPEIHQDNLATQCLGSPSDDESHENFSVVSEAEPPSFISIRGQPSMVWGHGMHTSSSSHTLSQYACVPHKTLAPVATYFPSQHHTSCFSNPGLPLQVDPSCHRSHSRSSVPEMDFSGSDKSVDSHALHAIRSAPFKAIQGSSAEIENNLLQGRGYPQSNYFNTLDQDLLVALVKNTAMNNHELLLANGSAHLGTARPMNYFQPLNLGIDLIGQNNFVGELENDYSLLTQKGIVLQESSHQSESDHQEDSTQSPISPKKKRKISTQTADISGDGCKNCKCKKSKCLKLYCECFAAGVYCIDICNCRDCYNKPEFEETVLGTRQQIESRNPLAFLPKIIRASDTPPAQGEENNDTPASARHKRGCNCKKSHCLKKYCECYQAGVGCADGCRCEGCKNIYGRNEGNGEIDDKDQQIAPMEKKPTTNEGSTEIEMKQTPEHQNDQLCRELSPITPYLENSGQCRSTLELRSTENLSSVFEHRASIMSESPSRILELLEETENFGNANLPPCQAPGKGSVSDLMHMSTGWEGQDELYTPTPSMRPLQRLAPDFSDALMSKSTITNSLWRSHDYSSSNINSCVPASFGNSETNQCSLIQPVTPLVKYSPSISQFQTPHSSLTIPVTPLLSTLHASRPQYDLEDLSESQSTAWYSDNDDSPNVLREINAFSAPNIIRKTRSPQQKRVFSYQQNLKSSGNFSPGLGSRNGRKIILQALPSAGYSNTPGDDL</sequence>